<protein>
    <submittedName>
        <fullName evidence="1">Uncharacterized protein</fullName>
    </submittedName>
</protein>
<name>A0A9R1WDX9_LACSA</name>
<keyword evidence="2" id="KW-1185">Reference proteome</keyword>
<reference evidence="1 2" key="1">
    <citation type="journal article" date="2017" name="Nat. Commun.">
        <title>Genome assembly with in vitro proximity ligation data and whole-genome triplication in lettuce.</title>
        <authorList>
            <person name="Reyes-Chin-Wo S."/>
            <person name="Wang Z."/>
            <person name="Yang X."/>
            <person name="Kozik A."/>
            <person name="Arikit S."/>
            <person name="Song C."/>
            <person name="Xia L."/>
            <person name="Froenicke L."/>
            <person name="Lavelle D.O."/>
            <person name="Truco M.J."/>
            <person name="Xia R."/>
            <person name="Zhu S."/>
            <person name="Xu C."/>
            <person name="Xu H."/>
            <person name="Xu X."/>
            <person name="Cox K."/>
            <person name="Korf I."/>
            <person name="Meyers B.C."/>
            <person name="Michelmore R.W."/>
        </authorList>
    </citation>
    <scope>NUCLEOTIDE SEQUENCE [LARGE SCALE GENOMIC DNA]</scope>
    <source>
        <strain evidence="2">cv. Salinas</strain>
        <tissue evidence="1">Seedlings</tissue>
    </source>
</reference>
<accession>A0A9R1WDX9</accession>
<gene>
    <name evidence="1" type="ORF">LSAT_V11C200058150</name>
</gene>
<sequence length="83" mass="9628">MNKKATSLLLCFLLASNLLPLSLLPCTFYFHFHGIFFRHRSPTELDLRQQNLLKRRLRSTLAAFFTVLHNVAKRSRIIEGTAL</sequence>
<organism evidence="1 2">
    <name type="scientific">Lactuca sativa</name>
    <name type="common">Garden lettuce</name>
    <dbReference type="NCBI Taxonomy" id="4236"/>
    <lineage>
        <taxon>Eukaryota</taxon>
        <taxon>Viridiplantae</taxon>
        <taxon>Streptophyta</taxon>
        <taxon>Embryophyta</taxon>
        <taxon>Tracheophyta</taxon>
        <taxon>Spermatophyta</taxon>
        <taxon>Magnoliopsida</taxon>
        <taxon>eudicotyledons</taxon>
        <taxon>Gunneridae</taxon>
        <taxon>Pentapetalae</taxon>
        <taxon>asterids</taxon>
        <taxon>campanulids</taxon>
        <taxon>Asterales</taxon>
        <taxon>Asteraceae</taxon>
        <taxon>Cichorioideae</taxon>
        <taxon>Cichorieae</taxon>
        <taxon>Lactucinae</taxon>
        <taxon>Lactuca</taxon>
    </lineage>
</organism>
<proteinExistence type="predicted"/>
<dbReference type="Proteomes" id="UP000235145">
    <property type="component" value="Unassembled WGS sequence"/>
</dbReference>
<dbReference type="AlphaFoldDB" id="A0A9R1WDX9"/>
<evidence type="ECO:0000313" key="1">
    <source>
        <dbReference type="EMBL" id="KAJ0223400.1"/>
    </source>
</evidence>
<dbReference type="EMBL" id="NBSK02000002">
    <property type="protein sequence ID" value="KAJ0223400.1"/>
    <property type="molecule type" value="Genomic_DNA"/>
</dbReference>
<evidence type="ECO:0000313" key="2">
    <source>
        <dbReference type="Proteomes" id="UP000235145"/>
    </source>
</evidence>
<comment type="caution">
    <text evidence="1">The sequence shown here is derived from an EMBL/GenBank/DDBJ whole genome shotgun (WGS) entry which is preliminary data.</text>
</comment>